<evidence type="ECO:0000256" key="1">
    <source>
        <dbReference type="PROSITE-ProRule" id="PRU00339"/>
    </source>
</evidence>
<sequence length="192" mass="21981">MKKLLVFVLCSSLLLVSCQTYQANRLAEQGYEHMQGQNFDASSVLFAKASTKDAKNHTYRYNYLLSLFLQGHYDEVIVQSEEAFETFPFNLSFLLIQAQSYAEKQEYEKALVTYNRLFKLDPASYETQASVMEQALLWKEYETAKDLALGLVNQKAYEKKALGVLSEIAGDDTWYALALAYVTKEKQSQSQQ</sequence>
<dbReference type="Proteomes" id="UP000008466">
    <property type="component" value="Chromosome"/>
</dbReference>
<dbReference type="PROSITE" id="PS51257">
    <property type="entry name" value="PROKAR_LIPOPROTEIN"/>
    <property type="match status" value="1"/>
</dbReference>
<reference evidence="4" key="1">
    <citation type="submission" date="2011-02" db="EMBL/GenBank/DDBJ databases">
        <title>Complete sequence of Spirochaeta sp. Buddy.</title>
        <authorList>
            <person name="Lucas S."/>
            <person name="Copeland A."/>
            <person name="Lapidus A."/>
            <person name="Cheng J.-F."/>
            <person name="Goodwin L."/>
            <person name="Pitluck S."/>
            <person name="Zeytun A."/>
            <person name="Detter J.C."/>
            <person name="Han C."/>
            <person name="Tapia R."/>
            <person name="Land M."/>
            <person name="Hauser L."/>
            <person name="Kyrpides N."/>
            <person name="Ivanova N."/>
            <person name="Mikhailova N."/>
            <person name="Pagani I."/>
            <person name="Ritalahti K.M."/>
            <person name="Loeffler F.E."/>
            <person name="Woyke T."/>
        </authorList>
    </citation>
    <scope>NUCLEOTIDE SEQUENCE [LARGE SCALE GENOMIC DNA]</scope>
    <source>
        <strain evidence="4">ATCC BAA-1886 / DSM 22777 / Buddy</strain>
    </source>
</reference>
<dbReference type="RefSeq" id="WP_013607147.1">
    <property type="nucleotide sequence ID" value="NC_015152.1"/>
</dbReference>
<evidence type="ECO:0000256" key="2">
    <source>
        <dbReference type="SAM" id="SignalP"/>
    </source>
</evidence>
<proteinExistence type="predicted"/>
<keyword evidence="2" id="KW-0732">Signal</keyword>
<name>F0RW11_SPHGB</name>
<feature type="repeat" description="TPR" evidence="1">
    <location>
        <begin position="91"/>
        <end position="124"/>
    </location>
</feature>
<evidence type="ECO:0000313" key="3">
    <source>
        <dbReference type="EMBL" id="ADY13297.1"/>
    </source>
</evidence>
<accession>F0RW11</accession>
<organism evidence="3 4">
    <name type="scientific">Sphaerochaeta globosa (strain ATCC BAA-1886 / DSM 22777 / Buddy)</name>
    <name type="common">Spirochaeta sp. (strain Buddy)</name>
    <dbReference type="NCBI Taxonomy" id="158189"/>
    <lineage>
        <taxon>Bacteria</taxon>
        <taxon>Pseudomonadati</taxon>
        <taxon>Spirochaetota</taxon>
        <taxon>Spirochaetia</taxon>
        <taxon>Spirochaetales</taxon>
        <taxon>Sphaerochaetaceae</taxon>
        <taxon>Sphaerochaeta</taxon>
    </lineage>
</organism>
<feature type="chain" id="PRO_5003256430" evidence="2">
    <location>
        <begin position="24"/>
        <end position="192"/>
    </location>
</feature>
<keyword evidence="1" id="KW-0802">TPR repeat</keyword>
<dbReference type="AlphaFoldDB" id="F0RW11"/>
<dbReference type="eggNOG" id="COG3063">
    <property type="taxonomic scope" value="Bacteria"/>
</dbReference>
<dbReference type="KEGG" id="sbu:SpiBuddy_1472"/>
<dbReference type="PROSITE" id="PS50005">
    <property type="entry name" value="TPR"/>
    <property type="match status" value="1"/>
</dbReference>
<gene>
    <name evidence="3" type="ordered locus">SpiBuddy_1472</name>
</gene>
<dbReference type="Gene3D" id="1.25.40.10">
    <property type="entry name" value="Tetratricopeptide repeat domain"/>
    <property type="match status" value="1"/>
</dbReference>
<keyword evidence="4" id="KW-1185">Reference proteome</keyword>
<dbReference type="InterPro" id="IPR011990">
    <property type="entry name" value="TPR-like_helical_dom_sf"/>
</dbReference>
<dbReference type="STRING" id="158189.SpiBuddy_1472"/>
<dbReference type="EMBL" id="CP002541">
    <property type="protein sequence ID" value="ADY13297.1"/>
    <property type="molecule type" value="Genomic_DNA"/>
</dbReference>
<evidence type="ECO:0000313" key="4">
    <source>
        <dbReference type="Proteomes" id="UP000008466"/>
    </source>
</evidence>
<dbReference type="InterPro" id="IPR019734">
    <property type="entry name" value="TPR_rpt"/>
</dbReference>
<dbReference type="HOGENOM" id="CLU_1414366_0_0_12"/>
<dbReference type="SUPFAM" id="SSF48452">
    <property type="entry name" value="TPR-like"/>
    <property type="match status" value="1"/>
</dbReference>
<feature type="signal peptide" evidence="2">
    <location>
        <begin position="1"/>
        <end position="23"/>
    </location>
</feature>
<protein>
    <submittedName>
        <fullName evidence="3">Uncharacterized protein</fullName>
    </submittedName>
</protein>